<gene>
    <name evidence="8" type="ORF">KC729_06760</name>
</gene>
<dbReference type="PANTHER" id="PTHR48277">
    <property type="entry name" value="MITOCHONDRIAL RIBOSOMAL PROTEIN S5"/>
    <property type="match status" value="1"/>
</dbReference>
<dbReference type="PANTHER" id="PTHR48277:SF1">
    <property type="entry name" value="MITOCHONDRIAL RIBOSOMAL PROTEIN S5"/>
    <property type="match status" value="1"/>
</dbReference>
<dbReference type="InterPro" id="IPR005324">
    <property type="entry name" value="Ribosomal_uS5_C"/>
</dbReference>
<dbReference type="FunFam" id="3.30.230.10:FF:000002">
    <property type="entry name" value="30S ribosomal protein S5"/>
    <property type="match status" value="1"/>
</dbReference>
<dbReference type="GO" id="GO:0003735">
    <property type="term" value="F:structural constituent of ribosome"/>
    <property type="evidence" value="ECO:0007669"/>
    <property type="project" value="InterPro"/>
</dbReference>
<feature type="domain" description="Small ribosomal subunit protein uS5 C-terminal" evidence="7">
    <location>
        <begin position="17"/>
        <end position="87"/>
    </location>
</feature>
<evidence type="ECO:0000256" key="4">
    <source>
        <dbReference type="ARBA" id="ARBA00035255"/>
    </source>
</evidence>
<feature type="region of interest" description="Disordered" evidence="6">
    <location>
        <begin position="100"/>
        <end position="134"/>
    </location>
</feature>
<evidence type="ECO:0000256" key="2">
    <source>
        <dbReference type="ARBA" id="ARBA00022980"/>
    </source>
</evidence>
<dbReference type="Pfam" id="PF03719">
    <property type="entry name" value="Ribosomal_S5_C"/>
    <property type="match status" value="1"/>
</dbReference>
<dbReference type="InterPro" id="IPR014721">
    <property type="entry name" value="Ribsml_uS5_D2-typ_fold_subgr"/>
</dbReference>
<feature type="compositionally biased region" description="Low complexity" evidence="6">
    <location>
        <begin position="101"/>
        <end position="113"/>
    </location>
</feature>
<dbReference type="GO" id="GO:0006412">
    <property type="term" value="P:translation"/>
    <property type="evidence" value="ECO:0007669"/>
    <property type="project" value="InterPro"/>
</dbReference>
<dbReference type="GO" id="GO:0003723">
    <property type="term" value="F:RNA binding"/>
    <property type="evidence" value="ECO:0007669"/>
    <property type="project" value="InterPro"/>
</dbReference>
<comment type="similarity">
    <text evidence="1">Belongs to the universal ribosomal protein uS5 family.</text>
</comment>
<feature type="non-terminal residue" evidence="8">
    <location>
        <position position="1"/>
    </location>
</feature>
<evidence type="ECO:0000259" key="7">
    <source>
        <dbReference type="Pfam" id="PF03719"/>
    </source>
</evidence>
<dbReference type="SUPFAM" id="SSF54211">
    <property type="entry name" value="Ribosomal protein S5 domain 2-like"/>
    <property type="match status" value="1"/>
</dbReference>
<accession>A0A956LXU2</accession>
<dbReference type="AlphaFoldDB" id="A0A956LXU2"/>
<proteinExistence type="inferred from homology"/>
<dbReference type="Gene3D" id="3.30.230.10">
    <property type="match status" value="1"/>
</dbReference>
<dbReference type="InterPro" id="IPR020568">
    <property type="entry name" value="Ribosomal_Su5_D2-typ_SF"/>
</dbReference>
<keyword evidence="3" id="KW-0687">Ribonucleoprotein</keyword>
<reference evidence="8" key="1">
    <citation type="submission" date="2020-04" db="EMBL/GenBank/DDBJ databases">
        <authorList>
            <person name="Zhang T."/>
        </authorList>
    </citation>
    <scope>NUCLEOTIDE SEQUENCE</scope>
    <source>
        <strain evidence="8">HKST-UBA01</strain>
    </source>
</reference>
<dbReference type="Proteomes" id="UP000697710">
    <property type="component" value="Unassembled WGS sequence"/>
</dbReference>
<evidence type="ECO:0000313" key="8">
    <source>
        <dbReference type="EMBL" id="MCA9727366.1"/>
    </source>
</evidence>
<dbReference type="GO" id="GO:0005840">
    <property type="term" value="C:ribosome"/>
    <property type="evidence" value="ECO:0007669"/>
    <property type="project" value="UniProtKB-KW"/>
</dbReference>
<reference evidence="8" key="2">
    <citation type="journal article" date="2021" name="Microbiome">
        <title>Successional dynamics and alternative stable states in a saline activated sludge microbial community over 9 years.</title>
        <authorList>
            <person name="Wang Y."/>
            <person name="Ye J."/>
            <person name="Ju F."/>
            <person name="Liu L."/>
            <person name="Boyd J.A."/>
            <person name="Deng Y."/>
            <person name="Parks D.H."/>
            <person name="Jiang X."/>
            <person name="Yin X."/>
            <person name="Woodcroft B.J."/>
            <person name="Tyson G.W."/>
            <person name="Hugenholtz P."/>
            <person name="Polz M.F."/>
            <person name="Zhang T."/>
        </authorList>
    </citation>
    <scope>NUCLEOTIDE SEQUENCE</scope>
    <source>
        <strain evidence="8">HKST-UBA01</strain>
    </source>
</reference>
<organism evidence="8 9">
    <name type="scientific">Eiseniibacteriota bacterium</name>
    <dbReference type="NCBI Taxonomy" id="2212470"/>
    <lineage>
        <taxon>Bacteria</taxon>
        <taxon>Candidatus Eiseniibacteriota</taxon>
    </lineage>
</organism>
<evidence type="ECO:0000256" key="1">
    <source>
        <dbReference type="ARBA" id="ARBA00008945"/>
    </source>
</evidence>
<dbReference type="GO" id="GO:1990904">
    <property type="term" value="C:ribonucleoprotein complex"/>
    <property type="evidence" value="ECO:0007669"/>
    <property type="project" value="UniProtKB-KW"/>
</dbReference>
<protein>
    <recommendedName>
        <fullName evidence="4">Small ribosomal subunit protein uS5</fullName>
    </recommendedName>
    <alternativeName>
        <fullName evidence="5">30S ribosomal protein S5</fullName>
    </alternativeName>
</protein>
<evidence type="ECO:0000256" key="6">
    <source>
        <dbReference type="SAM" id="MobiDB-lite"/>
    </source>
</evidence>
<keyword evidence="2" id="KW-0689">Ribosomal protein</keyword>
<dbReference type="EMBL" id="JAGQHR010000153">
    <property type="protein sequence ID" value="MCA9727366.1"/>
    <property type="molecule type" value="Genomic_DNA"/>
</dbReference>
<name>A0A956LXU2_UNCEI</name>
<evidence type="ECO:0000313" key="9">
    <source>
        <dbReference type="Proteomes" id="UP000697710"/>
    </source>
</evidence>
<comment type="caution">
    <text evidence="8">The sequence shown here is derived from an EMBL/GenBank/DDBJ whole genome shotgun (WGS) entry which is preliminary data.</text>
</comment>
<dbReference type="GO" id="GO:0005737">
    <property type="term" value="C:cytoplasm"/>
    <property type="evidence" value="ECO:0007669"/>
    <property type="project" value="UniProtKB-ARBA"/>
</dbReference>
<evidence type="ECO:0000256" key="3">
    <source>
        <dbReference type="ARBA" id="ARBA00023274"/>
    </source>
</evidence>
<evidence type="ECO:0000256" key="5">
    <source>
        <dbReference type="ARBA" id="ARBA00035519"/>
    </source>
</evidence>
<dbReference type="InterPro" id="IPR000851">
    <property type="entry name" value="Ribosomal_uS5"/>
</dbReference>
<sequence>LITVPMVKGTIPHQVIGEFGAGRVLLKPASAGTGVIAGGGVRAVLEVAGISDVLTKILGTTNPHNSVKATMEGLKSLRKAADVARLRGLPVSHFLGERPAKPAMAMASEAAPADGTAGEMEARDEQDAENPSNS</sequence>